<dbReference type="Proteomes" id="UP000009049">
    <property type="component" value="Chromosome"/>
</dbReference>
<dbReference type="HOGENOM" id="CLU_3384548_0_0_10"/>
<reference evidence="1 2" key="1">
    <citation type="journal article" date="2009" name="J. Bacteriol.">
        <title>Complete genome sequence of Robiginitalea biformata HTCC2501.</title>
        <authorList>
            <person name="Oh H.M."/>
            <person name="Giovannoni S.J."/>
            <person name="Lee K."/>
            <person name="Ferriera S."/>
            <person name="Johnson J."/>
            <person name="Cho J.C."/>
        </authorList>
    </citation>
    <scope>NUCLEOTIDE SEQUENCE [LARGE SCALE GENOMIC DNA]</scope>
    <source>
        <strain evidence="2">ATCC BAA-864 / HTCC2501 / KCTC 12146</strain>
    </source>
</reference>
<accession>A4CHV2</accession>
<protein>
    <submittedName>
        <fullName evidence="1">Uncharacterized protein</fullName>
    </submittedName>
</protein>
<dbReference type="KEGG" id="rbi:RB2501_06410"/>
<gene>
    <name evidence="1" type="ordered locus">RB2501_06410</name>
</gene>
<dbReference type="EMBL" id="CP001712">
    <property type="protein sequence ID" value="EAR16510.1"/>
    <property type="molecule type" value="Genomic_DNA"/>
</dbReference>
<keyword evidence="2" id="KW-1185">Reference proteome</keyword>
<organism evidence="1 2">
    <name type="scientific">Robiginitalea biformata (strain ATCC BAA-864 / DSM 15991 / KCTC 12146 / HTCC2501)</name>
    <dbReference type="NCBI Taxonomy" id="313596"/>
    <lineage>
        <taxon>Bacteria</taxon>
        <taxon>Pseudomonadati</taxon>
        <taxon>Bacteroidota</taxon>
        <taxon>Flavobacteriia</taxon>
        <taxon>Flavobacteriales</taxon>
        <taxon>Flavobacteriaceae</taxon>
        <taxon>Robiginitalea</taxon>
    </lineage>
</organism>
<proteinExistence type="predicted"/>
<dbReference type="AlphaFoldDB" id="A4CHV2"/>
<evidence type="ECO:0000313" key="1">
    <source>
        <dbReference type="EMBL" id="EAR16510.1"/>
    </source>
</evidence>
<sequence>MESQINQMPPQEEIQVYRNDFISGLILLTKKLFML</sequence>
<dbReference type="eggNOG" id="ENOG5033ESE">
    <property type="taxonomic scope" value="Bacteria"/>
</dbReference>
<name>A4CHV2_ROBBH</name>
<evidence type="ECO:0000313" key="2">
    <source>
        <dbReference type="Proteomes" id="UP000009049"/>
    </source>
</evidence>
<dbReference type="STRING" id="313596.RB2501_06410"/>